<organism evidence="3 4">
    <name type="scientific">Niallia circulans</name>
    <name type="common">Bacillus circulans</name>
    <dbReference type="NCBI Taxonomy" id="1397"/>
    <lineage>
        <taxon>Bacteria</taxon>
        <taxon>Bacillati</taxon>
        <taxon>Bacillota</taxon>
        <taxon>Bacilli</taxon>
        <taxon>Bacillales</taxon>
        <taxon>Bacillaceae</taxon>
        <taxon>Niallia</taxon>
    </lineage>
</organism>
<dbReference type="GeneID" id="56350723"/>
<feature type="region of interest" description="Disordered" evidence="1">
    <location>
        <begin position="31"/>
        <end position="55"/>
    </location>
</feature>
<dbReference type="PATRIC" id="fig|1397.4.peg.2179"/>
<accession>A0A0J1IET7</accession>
<name>A0A0J1IET7_NIACI</name>
<evidence type="ECO:0000313" key="3">
    <source>
        <dbReference type="EMBL" id="KLV24466.1"/>
    </source>
</evidence>
<evidence type="ECO:0000259" key="2">
    <source>
        <dbReference type="SMART" id="SM00909"/>
    </source>
</evidence>
<comment type="caution">
    <text evidence="3">The sequence shown here is derived from an EMBL/GenBank/DDBJ whole genome shotgun (WGS) entry which is preliminary data.</text>
</comment>
<feature type="domain" description="GerMN" evidence="2">
    <location>
        <begin position="90"/>
        <end position="180"/>
    </location>
</feature>
<dbReference type="RefSeq" id="WP_047943548.1">
    <property type="nucleotide sequence ID" value="NZ_CP053989.1"/>
</dbReference>
<proteinExistence type="predicted"/>
<dbReference type="Pfam" id="PF10646">
    <property type="entry name" value="Germane"/>
    <property type="match status" value="2"/>
</dbReference>
<dbReference type="PROSITE" id="PS51257">
    <property type="entry name" value="PROKAR_LIPOPROTEIN"/>
    <property type="match status" value="1"/>
</dbReference>
<feature type="domain" description="GerMN" evidence="2">
    <location>
        <begin position="241"/>
        <end position="335"/>
    </location>
</feature>
<dbReference type="AlphaFoldDB" id="A0A0J1IET7"/>
<protein>
    <submittedName>
        <fullName evidence="3">Sporulation protein</fullName>
    </submittedName>
</protein>
<reference evidence="3 4" key="1">
    <citation type="submission" date="2015-05" db="EMBL/GenBank/DDBJ databases">
        <title>Whole genome sequence and identification of bacterial endophytes from Costus igneus.</title>
        <authorList>
            <person name="Lee Y.P."/>
            <person name="Gan H.M."/>
            <person name="Eng W."/>
            <person name="Wheatley M.S."/>
            <person name="Caraballo A."/>
            <person name="Polter S."/>
            <person name="Savka M.A."/>
            <person name="Hudson A.O."/>
        </authorList>
    </citation>
    <scope>NUCLEOTIDE SEQUENCE [LARGE SCALE GENOMIC DNA]</scope>
    <source>
        <strain evidence="3 4">RIT379</strain>
    </source>
</reference>
<keyword evidence="4" id="KW-1185">Reference proteome</keyword>
<gene>
    <name evidence="3" type="ORF">ABW02_17400</name>
</gene>
<sequence>MSKNNKLTIVSAVIISSVLISGCSLLGDKEKVDPPQTTSYEEDAVKKEADKETTGEVAKEDSMPVELYLMDKNGYVVPQTLNLPKTNSIAKESLEYLVKGGKVSELLPNDFQAVIPQDTKISINVDKDKVATVDFSKEFKEYEAKDEEKILQSITWTLTQFDSIDSVKLSLNGHELTEMPVNKTPIQGALTRADGININTDDVTDITNTRPLTVYYIGGELDSYYYVPVTKRISNGEENNVAAAVGELIEGPGMGGAAALTSLLPNDVKLLDDPIVEDGKVTLNFNENIYSSGLNGEEKVLADEVLNSLVLSLTEQEGIESVAVTVNGEADLVNAEGESLTKPVTRPENVNTGSF</sequence>
<evidence type="ECO:0000256" key="1">
    <source>
        <dbReference type="SAM" id="MobiDB-lite"/>
    </source>
</evidence>
<dbReference type="InterPro" id="IPR019606">
    <property type="entry name" value="GerMN"/>
</dbReference>
<dbReference type="SMART" id="SM00909">
    <property type="entry name" value="Germane"/>
    <property type="match status" value="2"/>
</dbReference>
<feature type="compositionally biased region" description="Basic and acidic residues" evidence="1">
    <location>
        <begin position="43"/>
        <end position="55"/>
    </location>
</feature>
<dbReference type="EMBL" id="LDPH01000020">
    <property type="protein sequence ID" value="KLV24466.1"/>
    <property type="molecule type" value="Genomic_DNA"/>
</dbReference>
<evidence type="ECO:0000313" key="4">
    <source>
        <dbReference type="Proteomes" id="UP000036045"/>
    </source>
</evidence>
<dbReference type="Proteomes" id="UP000036045">
    <property type="component" value="Unassembled WGS sequence"/>
</dbReference>
<dbReference type="OrthoDB" id="1715058at2"/>